<dbReference type="InterPro" id="IPR024671">
    <property type="entry name" value="Atg22-like"/>
</dbReference>
<evidence type="ECO:0000256" key="6">
    <source>
        <dbReference type="SAM" id="Phobius"/>
    </source>
</evidence>
<evidence type="ECO:0000313" key="9">
    <source>
        <dbReference type="Proteomes" id="UP000587527"/>
    </source>
</evidence>
<feature type="transmembrane region" description="Helical" evidence="6">
    <location>
        <begin position="298"/>
        <end position="318"/>
    </location>
</feature>
<feature type="transmembrane region" description="Helical" evidence="6">
    <location>
        <begin position="133"/>
        <end position="153"/>
    </location>
</feature>
<feature type="domain" description="Major facilitator superfamily (MFS) profile" evidence="7">
    <location>
        <begin position="260"/>
        <end position="454"/>
    </location>
</feature>
<dbReference type="SUPFAM" id="SSF103473">
    <property type="entry name" value="MFS general substrate transporter"/>
    <property type="match status" value="1"/>
</dbReference>
<evidence type="ECO:0000256" key="2">
    <source>
        <dbReference type="ARBA" id="ARBA00022448"/>
    </source>
</evidence>
<keyword evidence="4 6" id="KW-1133">Transmembrane helix</keyword>
<keyword evidence="9" id="KW-1185">Reference proteome</keyword>
<comment type="caution">
    <text evidence="8">The sequence shown here is derived from an EMBL/GenBank/DDBJ whole genome shotgun (WGS) entry which is preliminary data.</text>
</comment>
<dbReference type="InterPro" id="IPR020846">
    <property type="entry name" value="MFS_dom"/>
</dbReference>
<sequence>MTVTVDDGAPAAQPSTRRERVGWYFYDFANSAFSTTVISVFLGPYLTAIAENAAGCGDTCDGQVLHPLGIPVAPGSLFAYMVSLSVLLQVVVLPVVGAIADRSSHKKQLLALLAYIGSGATIAMLFLTGDRYLVGAVLFLIANIAFGASIVVYNSFLPQLAGPDERDKVSSIGWALGYIGGGLLLLLNLVAIIALPDVDKGLIARWSIVSAGVWWAAFTTLPLLRLKNRPATGGERRGSALVDGFRQLGHTIRSLKAYPLTLFFLIAFLIYNDGIQTVITMASVYADKYLGLPQEVQLQTILIVQFTAFGGAMALGALAKRIGAWKTVLFSLAMWTVVLVIAFFLPKNQALPFLLLGMLLGIVLGGSQALSRSLFSQLIPAGKEGEYFGLYEISDKGTSWLGPLLFGLTYQLTEDYRVAIISLIAFFVIGFVALLAVPMRKAIVAAGNTPPEVL</sequence>
<feature type="transmembrane region" description="Helical" evidence="6">
    <location>
        <begin position="351"/>
        <end position="370"/>
    </location>
</feature>
<evidence type="ECO:0000313" key="8">
    <source>
        <dbReference type="EMBL" id="MBB5866972.1"/>
    </source>
</evidence>
<dbReference type="InterPro" id="IPR036259">
    <property type="entry name" value="MFS_trans_sf"/>
</dbReference>
<feature type="transmembrane region" description="Helical" evidence="6">
    <location>
        <begin position="109"/>
        <end position="127"/>
    </location>
</feature>
<dbReference type="Proteomes" id="UP000587527">
    <property type="component" value="Unassembled WGS sequence"/>
</dbReference>
<feature type="transmembrane region" description="Helical" evidence="6">
    <location>
        <begin position="325"/>
        <end position="345"/>
    </location>
</feature>
<organism evidence="8 9">
    <name type="scientific">Allocatelliglobosispora scoriae</name>
    <dbReference type="NCBI Taxonomy" id="643052"/>
    <lineage>
        <taxon>Bacteria</taxon>
        <taxon>Bacillati</taxon>
        <taxon>Actinomycetota</taxon>
        <taxon>Actinomycetes</taxon>
        <taxon>Micromonosporales</taxon>
        <taxon>Micromonosporaceae</taxon>
        <taxon>Allocatelliglobosispora</taxon>
    </lineage>
</organism>
<feature type="transmembrane region" description="Helical" evidence="6">
    <location>
        <begin position="23"/>
        <end position="42"/>
    </location>
</feature>
<feature type="transmembrane region" description="Helical" evidence="6">
    <location>
        <begin position="262"/>
        <end position="286"/>
    </location>
</feature>
<dbReference type="AlphaFoldDB" id="A0A841BJL1"/>
<feature type="transmembrane region" description="Helical" evidence="6">
    <location>
        <begin position="418"/>
        <end position="437"/>
    </location>
</feature>
<dbReference type="PROSITE" id="PS50850">
    <property type="entry name" value="MFS"/>
    <property type="match status" value="1"/>
</dbReference>
<evidence type="ECO:0000256" key="3">
    <source>
        <dbReference type="ARBA" id="ARBA00022692"/>
    </source>
</evidence>
<dbReference type="GO" id="GO:0005886">
    <property type="term" value="C:plasma membrane"/>
    <property type="evidence" value="ECO:0007669"/>
    <property type="project" value="UniProtKB-SubCell"/>
</dbReference>
<keyword evidence="3 6" id="KW-0812">Transmembrane</keyword>
<dbReference type="EMBL" id="JACHMN010000001">
    <property type="protein sequence ID" value="MBB5866972.1"/>
    <property type="molecule type" value="Genomic_DNA"/>
</dbReference>
<dbReference type="Pfam" id="PF11700">
    <property type="entry name" value="ATG22"/>
    <property type="match status" value="1"/>
</dbReference>
<comment type="subcellular location">
    <subcellularLocation>
        <location evidence="1">Cell membrane</location>
        <topology evidence="1">Multi-pass membrane protein</topology>
    </subcellularLocation>
</comment>
<reference evidence="8 9" key="1">
    <citation type="submission" date="2020-08" db="EMBL/GenBank/DDBJ databases">
        <title>Sequencing the genomes of 1000 actinobacteria strains.</title>
        <authorList>
            <person name="Klenk H.-P."/>
        </authorList>
    </citation>
    <scope>NUCLEOTIDE SEQUENCE [LARGE SCALE GENOMIC DNA]</scope>
    <source>
        <strain evidence="8 9">DSM 45362</strain>
    </source>
</reference>
<gene>
    <name evidence="8" type="ORF">F4553_000351</name>
</gene>
<dbReference type="PANTHER" id="PTHR23519">
    <property type="entry name" value="AUTOPHAGY-RELATED PROTEIN 22"/>
    <property type="match status" value="1"/>
</dbReference>
<dbReference type="GO" id="GO:0022857">
    <property type="term" value="F:transmembrane transporter activity"/>
    <property type="evidence" value="ECO:0007669"/>
    <property type="project" value="InterPro"/>
</dbReference>
<feature type="transmembrane region" description="Helical" evidence="6">
    <location>
        <begin position="202"/>
        <end position="224"/>
    </location>
</feature>
<feature type="transmembrane region" description="Helical" evidence="6">
    <location>
        <begin position="77"/>
        <end position="97"/>
    </location>
</feature>
<dbReference type="RefSeq" id="WP_184831189.1">
    <property type="nucleotide sequence ID" value="NZ_JACHMN010000001.1"/>
</dbReference>
<evidence type="ECO:0000256" key="1">
    <source>
        <dbReference type="ARBA" id="ARBA00004651"/>
    </source>
</evidence>
<name>A0A841BJL1_9ACTN</name>
<keyword evidence="5 6" id="KW-0472">Membrane</keyword>
<evidence type="ECO:0000256" key="4">
    <source>
        <dbReference type="ARBA" id="ARBA00022989"/>
    </source>
</evidence>
<accession>A0A841BJL1</accession>
<dbReference type="Gene3D" id="1.20.1250.20">
    <property type="entry name" value="MFS general substrate transporter like domains"/>
    <property type="match status" value="1"/>
</dbReference>
<dbReference type="PANTHER" id="PTHR23519:SF1">
    <property type="entry name" value="AUTOPHAGY-RELATED PROTEIN 22"/>
    <property type="match status" value="1"/>
</dbReference>
<proteinExistence type="predicted"/>
<evidence type="ECO:0000259" key="7">
    <source>
        <dbReference type="PROSITE" id="PS50850"/>
    </source>
</evidence>
<feature type="transmembrane region" description="Helical" evidence="6">
    <location>
        <begin position="174"/>
        <end position="196"/>
    </location>
</feature>
<evidence type="ECO:0000256" key="5">
    <source>
        <dbReference type="ARBA" id="ARBA00023136"/>
    </source>
</evidence>
<dbReference type="InterPro" id="IPR050495">
    <property type="entry name" value="ATG22/LtaA_families"/>
</dbReference>
<keyword evidence="2" id="KW-0813">Transport</keyword>
<protein>
    <submittedName>
        <fullName evidence="8">UMF1 family MFS transporter</fullName>
    </submittedName>
</protein>